<feature type="domain" description="HTH tetR-type" evidence="5">
    <location>
        <begin position="10"/>
        <end position="70"/>
    </location>
</feature>
<evidence type="ECO:0000313" key="7">
    <source>
        <dbReference type="Proteomes" id="UP000307874"/>
    </source>
</evidence>
<dbReference type="SUPFAM" id="SSF46689">
    <property type="entry name" value="Homeodomain-like"/>
    <property type="match status" value="1"/>
</dbReference>
<dbReference type="InterPro" id="IPR009057">
    <property type="entry name" value="Homeodomain-like_sf"/>
</dbReference>
<keyword evidence="7" id="KW-1185">Reference proteome</keyword>
<gene>
    <name evidence="6" type="ORF">FF124_09425</name>
</gene>
<name>A0A5C4JQX7_9HYPH</name>
<keyword evidence="3" id="KW-0804">Transcription</keyword>
<dbReference type="OrthoDB" id="7056813at2"/>
<proteinExistence type="predicted"/>
<protein>
    <submittedName>
        <fullName evidence="6">TetR/AcrR family transcriptional regulator</fullName>
    </submittedName>
</protein>
<dbReference type="PANTHER" id="PTHR30055:SF234">
    <property type="entry name" value="HTH-TYPE TRANSCRIPTIONAL REGULATOR BETI"/>
    <property type="match status" value="1"/>
</dbReference>
<dbReference type="EMBL" id="VCLB01000005">
    <property type="protein sequence ID" value="TNB47806.1"/>
    <property type="molecule type" value="Genomic_DNA"/>
</dbReference>
<dbReference type="GO" id="GO:0003700">
    <property type="term" value="F:DNA-binding transcription factor activity"/>
    <property type="evidence" value="ECO:0007669"/>
    <property type="project" value="TreeGrafter"/>
</dbReference>
<evidence type="ECO:0000256" key="1">
    <source>
        <dbReference type="ARBA" id="ARBA00023015"/>
    </source>
</evidence>
<dbReference type="RefSeq" id="WP_138748252.1">
    <property type="nucleotide sequence ID" value="NZ_VCLB01000005.1"/>
</dbReference>
<dbReference type="PROSITE" id="PS50977">
    <property type="entry name" value="HTH_TETR_2"/>
    <property type="match status" value="1"/>
</dbReference>
<dbReference type="InterPro" id="IPR001647">
    <property type="entry name" value="HTH_TetR"/>
</dbReference>
<dbReference type="InterPro" id="IPR050109">
    <property type="entry name" value="HTH-type_TetR-like_transc_reg"/>
</dbReference>
<dbReference type="AlphaFoldDB" id="A0A5C4JQX7"/>
<feature type="DNA-binding region" description="H-T-H motif" evidence="4">
    <location>
        <begin position="33"/>
        <end position="52"/>
    </location>
</feature>
<evidence type="ECO:0000256" key="3">
    <source>
        <dbReference type="ARBA" id="ARBA00023163"/>
    </source>
</evidence>
<evidence type="ECO:0000259" key="5">
    <source>
        <dbReference type="PROSITE" id="PS50977"/>
    </source>
</evidence>
<keyword evidence="1" id="KW-0805">Transcription regulation</keyword>
<dbReference type="Pfam" id="PF00440">
    <property type="entry name" value="TetR_N"/>
    <property type="match status" value="1"/>
</dbReference>
<dbReference type="Proteomes" id="UP000307874">
    <property type="component" value="Unassembled WGS sequence"/>
</dbReference>
<dbReference type="GO" id="GO:0000976">
    <property type="term" value="F:transcription cis-regulatory region binding"/>
    <property type="evidence" value="ECO:0007669"/>
    <property type="project" value="TreeGrafter"/>
</dbReference>
<comment type="caution">
    <text evidence="6">The sequence shown here is derived from an EMBL/GenBank/DDBJ whole genome shotgun (WGS) entry which is preliminary data.</text>
</comment>
<dbReference type="InterPro" id="IPR036271">
    <property type="entry name" value="Tet_transcr_reg_TetR-rel_C_sf"/>
</dbReference>
<keyword evidence="2 4" id="KW-0238">DNA-binding</keyword>
<accession>A0A5C4JQX7</accession>
<dbReference type="Pfam" id="PF13305">
    <property type="entry name" value="TetR_C_33"/>
    <property type="match status" value="1"/>
</dbReference>
<dbReference type="SUPFAM" id="SSF48498">
    <property type="entry name" value="Tetracyclin repressor-like, C-terminal domain"/>
    <property type="match status" value="1"/>
</dbReference>
<reference evidence="6 7" key="1">
    <citation type="submission" date="2019-06" db="EMBL/GenBank/DDBJ databases">
        <title>Martelella lutilitoris sp. nov., isolated from a tidal mudflat.</title>
        <authorList>
            <person name="Kim Y.-J."/>
        </authorList>
    </citation>
    <scope>NUCLEOTIDE SEQUENCE [LARGE SCALE GENOMIC DNA]</scope>
    <source>
        <strain evidence="6 7">GH2-6</strain>
    </source>
</reference>
<dbReference type="PANTHER" id="PTHR30055">
    <property type="entry name" value="HTH-TYPE TRANSCRIPTIONAL REGULATOR RUTR"/>
    <property type="match status" value="1"/>
</dbReference>
<sequence length="213" mass="22926">MARPRKELQIEIEKAALAATVDLLSTCPVDDISLGRIAKQIGCSAPALYTHFSSKSALLRAVHDEGFKMMLEQKLTTAARHASDPVDRLWEGGLAYLQFAFENPNLYRLMFDPPKETGVSGNPFETDIGARCLTVLIGAVEACQAAGYLPQAEAGKFAFLLWSTVHGAAMLTLLDRAPVPEGEDPRDAAIAAVDALMRFLIATGPQTKPDANA</sequence>
<evidence type="ECO:0000256" key="2">
    <source>
        <dbReference type="ARBA" id="ARBA00023125"/>
    </source>
</evidence>
<evidence type="ECO:0000256" key="4">
    <source>
        <dbReference type="PROSITE-ProRule" id="PRU00335"/>
    </source>
</evidence>
<organism evidence="6 7">
    <name type="scientific">Martelella lutilitoris</name>
    <dbReference type="NCBI Taxonomy" id="2583532"/>
    <lineage>
        <taxon>Bacteria</taxon>
        <taxon>Pseudomonadati</taxon>
        <taxon>Pseudomonadota</taxon>
        <taxon>Alphaproteobacteria</taxon>
        <taxon>Hyphomicrobiales</taxon>
        <taxon>Aurantimonadaceae</taxon>
        <taxon>Martelella</taxon>
    </lineage>
</organism>
<dbReference type="Gene3D" id="1.10.357.10">
    <property type="entry name" value="Tetracycline Repressor, domain 2"/>
    <property type="match status" value="1"/>
</dbReference>
<evidence type="ECO:0000313" key="6">
    <source>
        <dbReference type="EMBL" id="TNB47806.1"/>
    </source>
</evidence>
<dbReference type="InterPro" id="IPR025996">
    <property type="entry name" value="MT1864/Rv1816-like_C"/>
</dbReference>